<feature type="region of interest" description="Disordered" evidence="1">
    <location>
        <begin position="186"/>
        <end position="219"/>
    </location>
</feature>
<reference evidence="3" key="2">
    <citation type="submission" date="2024-10" db="UniProtKB">
        <authorList>
            <consortium name="EnsemblProtists"/>
        </authorList>
    </citation>
    <scope>IDENTIFICATION</scope>
</reference>
<feature type="transmembrane region" description="Helical" evidence="2">
    <location>
        <begin position="231"/>
        <end position="251"/>
    </location>
</feature>
<dbReference type="Proteomes" id="UP000013827">
    <property type="component" value="Unassembled WGS sequence"/>
</dbReference>
<evidence type="ECO:0000313" key="3">
    <source>
        <dbReference type="EnsemblProtists" id="EOD38997"/>
    </source>
</evidence>
<evidence type="ECO:0000256" key="2">
    <source>
        <dbReference type="SAM" id="Phobius"/>
    </source>
</evidence>
<sequence length="267" mass="28450">MRLLSWSWAVAALAMAPFVIPWAYASIVLNYLVLGDFDGVLPGLGATPARRVSMGAHMVLGAVALFLGPSQFSPALRRRVPRLHRWSGRLYVASACGASLCGCFFVLLKGFKLSGGYNMGAAFLLAGGWFGVAAAMTAVRARQQRYAAHRAWAIRSYSQVLAPMLYRYWYVAATALFGYRPPREAREYPGGTPPRPTPLEHSPHPMSARRHELTEDGEARASGGAKLAFDAAGGVVALVAIACSSAIFAAMPALPRPGPSATNATAL</sequence>
<proteinExistence type="predicted"/>
<evidence type="ECO:0008006" key="5">
    <source>
        <dbReference type="Google" id="ProtNLM"/>
    </source>
</evidence>
<dbReference type="RefSeq" id="XP_005789866.1">
    <property type="nucleotide sequence ID" value="XM_005789809.1"/>
</dbReference>
<evidence type="ECO:0000256" key="1">
    <source>
        <dbReference type="SAM" id="MobiDB-lite"/>
    </source>
</evidence>
<keyword evidence="4" id="KW-1185">Reference proteome</keyword>
<feature type="transmembrane region" description="Helical" evidence="2">
    <location>
        <begin position="120"/>
        <end position="139"/>
    </location>
</feature>
<keyword evidence="2" id="KW-1133">Transmembrane helix</keyword>
<evidence type="ECO:0000313" key="4">
    <source>
        <dbReference type="Proteomes" id="UP000013827"/>
    </source>
</evidence>
<dbReference type="InterPro" id="IPR018750">
    <property type="entry name" value="DUF2306_membrane"/>
</dbReference>
<dbReference type="EnsemblProtists" id="EOD37437">
    <property type="protein sequence ID" value="EOD37437"/>
    <property type="gene ID" value="EMIHUDRAFT_454917"/>
</dbReference>
<dbReference type="KEGG" id="ehx:EMIHUDRAFT_454917"/>
<keyword evidence="2" id="KW-0472">Membrane</keyword>
<feature type="transmembrane region" description="Helical" evidence="2">
    <location>
        <begin position="49"/>
        <end position="69"/>
    </location>
</feature>
<keyword evidence="2" id="KW-0812">Transmembrane</keyword>
<dbReference type="Pfam" id="PF10067">
    <property type="entry name" value="DUF2306"/>
    <property type="match status" value="1"/>
</dbReference>
<name>A0A0D3KTB2_EMIH1</name>
<feature type="transmembrane region" description="Helical" evidence="2">
    <location>
        <begin position="90"/>
        <end position="108"/>
    </location>
</feature>
<dbReference type="KEGG" id="ehx:EMIHUDRAFT_454502"/>
<protein>
    <recommendedName>
        <fullName evidence="5">DUF2306 domain-containing protein</fullName>
    </recommendedName>
</protein>
<dbReference type="GeneID" id="17282707"/>
<dbReference type="PaxDb" id="2903-EOD37437"/>
<reference evidence="4" key="1">
    <citation type="journal article" date="2013" name="Nature">
        <title>Pan genome of the phytoplankton Emiliania underpins its global distribution.</title>
        <authorList>
            <person name="Read B.A."/>
            <person name="Kegel J."/>
            <person name="Klute M.J."/>
            <person name="Kuo A."/>
            <person name="Lefebvre S.C."/>
            <person name="Maumus F."/>
            <person name="Mayer C."/>
            <person name="Miller J."/>
            <person name="Monier A."/>
            <person name="Salamov A."/>
            <person name="Young J."/>
            <person name="Aguilar M."/>
            <person name="Claverie J.M."/>
            <person name="Frickenhaus S."/>
            <person name="Gonzalez K."/>
            <person name="Herman E.K."/>
            <person name="Lin Y.C."/>
            <person name="Napier J."/>
            <person name="Ogata H."/>
            <person name="Sarno A.F."/>
            <person name="Shmutz J."/>
            <person name="Schroeder D."/>
            <person name="de Vargas C."/>
            <person name="Verret F."/>
            <person name="von Dassow P."/>
            <person name="Valentin K."/>
            <person name="Van de Peer Y."/>
            <person name="Wheeler G."/>
            <person name="Dacks J.B."/>
            <person name="Delwiche C.F."/>
            <person name="Dyhrman S.T."/>
            <person name="Glockner G."/>
            <person name="John U."/>
            <person name="Richards T."/>
            <person name="Worden A.Z."/>
            <person name="Zhang X."/>
            <person name="Grigoriev I.V."/>
            <person name="Allen A.E."/>
            <person name="Bidle K."/>
            <person name="Borodovsky M."/>
            <person name="Bowler C."/>
            <person name="Brownlee C."/>
            <person name="Cock J.M."/>
            <person name="Elias M."/>
            <person name="Gladyshev V.N."/>
            <person name="Groth M."/>
            <person name="Guda C."/>
            <person name="Hadaegh A."/>
            <person name="Iglesias-Rodriguez M.D."/>
            <person name="Jenkins J."/>
            <person name="Jones B.M."/>
            <person name="Lawson T."/>
            <person name="Leese F."/>
            <person name="Lindquist E."/>
            <person name="Lobanov A."/>
            <person name="Lomsadze A."/>
            <person name="Malik S.B."/>
            <person name="Marsh M.E."/>
            <person name="Mackinder L."/>
            <person name="Mock T."/>
            <person name="Mueller-Roeber B."/>
            <person name="Pagarete A."/>
            <person name="Parker M."/>
            <person name="Probert I."/>
            <person name="Quesneville H."/>
            <person name="Raines C."/>
            <person name="Rensing S.A."/>
            <person name="Riano-Pachon D.M."/>
            <person name="Richier S."/>
            <person name="Rokitta S."/>
            <person name="Shiraiwa Y."/>
            <person name="Soanes D.M."/>
            <person name="van der Giezen M."/>
            <person name="Wahlund T.M."/>
            <person name="Williams B."/>
            <person name="Wilson W."/>
            <person name="Wolfe G."/>
            <person name="Wurch L.L."/>
        </authorList>
    </citation>
    <scope>NUCLEOTIDE SEQUENCE</scope>
</reference>
<dbReference type="EnsemblProtists" id="EOD38997">
    <property type="protein sequence ID" value="EOD38997"/>
    <property type="gene ID" value="EMIHUDRAFT_454502"/>
</dbReference>
<dbReference type="RefSeq" id="XP_005791426.1">
    <property type="nucleotide sequence ID" value="XM_005791369.1"/>
</dbReference>
<dbReference type="AlphaFoldDB" id="A0A0D3KTB2"/>
<accession>A0A0D3KTB2</accession>
<feature type="compositionally biased region" description="Basic and acidic residues" evidence="1">
    <location>
        <begin position="209"/>
        <end position="219"/>
    </location>
</feature>
<dbReference type="GeneID" id="17284268"/>
<dbReference type="HOGENOM" id="CLU_1043659_0_0_1"/>
<organism evidence="3 4">
    <name type="scientific">Emiliania huxleyi (strain CCMP1516)</name>
    <dbReference type="NCBI Taxonomy" id="280463"/>
    <lineage>
        <taxon>Eukaryota</taxon>
        <taxon>Haptista</taxon>
        <taxon>Haptophyta</taxon>
        <taxon>Prymnesiophyceae</taxon>
        <taxon>Isochrysidales</taxon>
        <taxon>Noelaerhabdaceae</taxon>
        <taxon>Emiliania</taxon>
    </lineage>
</organism>